<evidence type="ECO:0000313" key="1">
    <source>
        <dbReference type="EMBL" id="HIW99176.1"/>
    </source>
</evidence>
<name>A0A9D1USB8_9MICC</name>
<evidence type="ECO:0000313" key="2">
    <source>
        <dbReference type="Proteomes" id="UP000824151"/>
    </source>
</evidence>
<dbReference type="AlphaFoldDB" id="A0A9D1USB8"/>
<accession>A0A9D1USB8</accession>
<proteinExistence type="predicted"/>
<dbReference type="SUPFAM" id="SSF54285">
    <property type="entry name" value="MoaD/ThiS"/>
    <property type="match status" value="1"/>
</dbReference>
<dbReference type="InterPro" id="IPR012675">
    <property type="entry name" value="Beta-grasp_dom_sf"/>
</dbReference>
<sequence>MATTTAPRITVRFFAGAAEAAGTEELAVRAVAIQPVGASAGQKQGEPLEELLLRLPDALSSSGLTPDDTGLARVCRACSFLINGQRVRRDDAVVLPGDQLDVLPPFAGG</sequence>
<dbReference type="Gene3D" id="3.10.20.30">
    <property type="match status" value="1"/>
</dbReference>
<reference evidence="1" key="1">
    <citation type="journal article" date="2021" name="PeerJ">
        <title>Extensive microbial diversity within the chicken gut microbiome revealed by metagenomics and culture.</title>
        <authorList>
            <person name="Gilroy R."/>
            <person name="Ravi A."/>
            <person name="Getino M."/>
            <person name="Pursley I."/>
            <person name="Horton D.L."/>
            <person name="Alikhan N.F."/>
            <person name="Baker D."/>
            <person name="Gharbi K."/>
            <person name="Hall N."/>
            <person name="Watson M."/>
            <person name="Adriaenssens E.M."/>
            <person name="Foster-Nyarko E."/>
            <person name="Jarju S."/>
            <person name="Secka A."/>
            <person name="Antonio M."/>
            <person name="Oren A."/>
            <person name="Chaudhuri R.R."/>
            <person name="La Ragione R."/>
            <person name="Hildebrand F."/>
            <person name="Pallen M.J."/>
        </authorList>
    </citation>
    <scope>NUCLEOTIDE SEQUENCE</scope>
    <source>
        <strain evidence="1">ChiHejej3B27-3195</strain>
    </source>
</reference>
<protein>
    <submittedName>
        <fullName evidence="1">MoaD/ThiS family protein</fullName>
    </submittedName>
</protein>
<gene>
    <name evidence="1" type="ORF">H9871_03435</name>
</gene>
<dbReference type="Proteomes" id="UP000824151">
    <property type="component" value="Unassembled WGS sequence"/>
</dbReference>
<dbReference type="Pfam" id="PF02597">
    <property type="entry name" value="ThiS"/>
    <property type="match status" value="1"/>
</dbReference>
<dbReference type="InterPro" id="IPR003749">
    <property type="entry name" value="ThiS/MoaD-like"/>
</dbReference>
<dbReference type="InterPro" id="IPR016155">
    <property type="entry name" value="Mopterin_synth/thiamin_S_b"/>
</dbReference>
<reference evidence="1" key="2">
    <citation type="submission" date="2021-04" db="EMBL/GenBank/DDBJ databases">
        <authorList>
            <person name="Gilroy R."/>
        </authorList>
    </citation>
    <scope>NUCLEOTIDE SEQUENCE</scope>
    <source>
        <strain evidence="1">ChiHejej3B27-3195</strain>
    </source>
</reference>
<organism evidence="1 2">
    <name type="scientific">Candidatus Nesterenkonia stercoripullorum</name>
    <dbReference type="NCBI Taxonomy" id="2838701"/>
    <lineage>
        <taxon>Bacteria</taxon>
        <taxon>Bacillati</taxon>
        <taxon>Actinomycetota</taxon>
        <taxon>Actinomycetes</taxon>
        <taxon>Micrococcales</taxon>
        <taxon>Micrococcaceae</taxon>
        <taxon>Nesterenkonia</taxon>
    </lineage>
</organism>
<dbReference type="EMBL" id="DXGD01000124">
    <property type="protein sequence ID" value="HIW99176.1"/>
    <property type="molecule type" value="Genomic_DNA"/>
</dbReference>
<comment type="caution">
    <text evidence="1">The sequence shown here is derived from an EMBL/GenBank/DDBJ whole genome shotgun (WGS) entry which is preliminary data.</text>
</comment>